<feature type="repeat" description="ANK" evidence="3">
    <location>
        <begin position="153"/>
        <end position="185"/>
    </location>
</feature>
<dbReference type="GO" id="GO:0071356">
    <property type="term" value="P:cellular response to tumor necrosis factor"/>
    <property type="evidence" value="ECO:0007669"/>
    <property type="project" value="TreeGrafter"/>
</dbReference>
<dbReference type="PANTHER" id="PTHR46680:SF3">
    <property type="entry name" value="NF-KAPPA-B INHIBITOR CACTUS"/>
    <property type="match status" value="1"/>
</dbReference>
<evidence type="ECO:0000256" key="3">
    <source>
        <dbReference type="PROSITE-ProRule" id="PRU00023"/>
    </source>
</evidence>
<dbReference type="PROSITE" id="PS50088">
    <property type="entry name" value="ANK_REPEAT"/>
    <property type="match status" value="2"/>
</dbReference>
<dbReference type="InterPro" id="IPR051070">
    <property type="entry name" value="NF-kappa-B_inhibitor"/>
</dbReference>
<proteinExistence type="predicted"/>
<dbReference type="EMBL" id="HBHJ01019399">
    <property type="protein sequence ID" value="CAD9694506.1"/>
    <property type="molecule type" value="Transcribed_RNA"/>
</dbReference>
<feature type="repeat" description="ANK" evidence="3">
    <location>
        <begin position="120"/>
        <end position="152"/>
    </location>
</feature>
<dbReference type="GO" id="GO:0005829">
    <property type="term" value="C:cytosol"/>
    <property type="evidence" value="ECO:0007669"/>
    <property type="project" value="TreeGrafter"/>
</dbReference>
<dbReference type="PROSITE" id="PS50297">
    <property type="entry name" value="ANK_REP_REGION"/>
    <property type="match status" value="1"/>
</dbReference>
<name>A0A7S2WL85_9STRA</name>
<dbReference type="InterPro" id="IPR002110">
    <property type="entry name" value="Ankyrin_rpt"/>
</dbReference>
<accession>A0A7S2WL85</accession>
<feature type="region of interest" description="Disordered" evidence="4">
    <location>
        <begin position="234"/>
        <end position="270"/>
    </location>
</feature>
<dbReference type="PANTHER" id="PTHR46680">
    <property type="entry name" value="NF-KAPPA-B INHIBITOR ALPHA"/>
    <property type="match status" value="1"/>
</dbReference>
<sequence length="270" mass="28831">MAAVPLDVVCSFLTPQAVSCLRTSGLLSQVLGASEASLFLLTTWLRASRLGVPPALQDPKLCSHHPTLPHKMLVAFLQARADQDLSRALFHHARRGDLGLVDHLATVGANFLWAAPPEEGAWTPLHASSFYGHPRVAQWFLDHGARVSARTHNGCTPLHLAVVRGHTQVVQVLLNAGADPAETNDKGRTSLWLASTSGESTVVSALADWLGQDKKHSCSTGSQTAHQQLQCKIGAPPPAATSPRSVLELDDDGNEHLGPITISHLPPDAR</sequence>
<dbReference type="InterPro" id="IPR036770">
    <property type="entry name" value="Ankyrin_rpt-contain_sf"/>
</dbReference>
<dbReference type="Gene3D" id="1.25.40.20">
    <property type="entry name" value="Ankyrin repeat-containing domain"/>
    <property type="match status" value="2"/>
</dbReference>
<evidence type="ECO:0000256" key="4">
    <source>
        <dbReference type="SAM" id="MobiDB-lite"/>
    </source>
</evidence>
<evidence type="ECO:0000256" key="2">
    <source>
        <dbReference type="ARBA" id="ARBA00023043"/>
    </source>
</evidence>
<keyword evidence="2 3" id="KW-0040">ANK repeat</keyword>
<dbReference type="AlphaFoldDB" id="A0A7S2WL85"/>
<reference evidence="5" key="1">
    <citation type="submission" date="2021-01" db="EMBL/GenBank/DDBJ databases">
        <authorList>
            <person name="Corre E."/>
            <person name="Pelletier E."/>
            <person name="Niang G."/>
            <person name="Scheremetjew M."/>
            <person name="Finn R."/>
            <person name="Kale V."/>
            <person name="Holt S."/>
            <person name="Cochrane G."/>
            <person name="Meng A."/>
            <person name="Brown T."/>
            <person name="Cohen L."/>
        </authorList>
    </citation>
    <scope>NUCLEOTIDE SEQUENCE</scope>
    <source>
        <strain evidence="5">CCMP1243</strain>
    </source>
</reference>
<protein>
    <submittedName>
        <fullName evidence="5">Uncharacterized protein</fullName>
    </submittedName>
</protein>
<dbReference type="GO" id="GO:0051059">
    <property type="term" value="F:NF-kappaB binding"/>
    <property type="evidence" value="ECO:0007669"/>
    <property type="project" value="TreeGrafter"/>
</dbReference>
<dbReference type="SMART" id="SM00248">
    <property type="entry name" value="ANK"/>
    <property type="match status" value="3"/>
</dbReference>
<organism evidence="5">
    <name type="scientific">Rhizochromulina marina</name>
    <dbReference type="NCBI Taxonomy" id="1034831"/>
    <lineage>
        <taxon>Eukaryota</taxon>
        <taxon>Sar</taxon>
        <taxon>Stramenopiles</taxon>
        <taxon>Ochrophyta</taxon>
        <taxon>Dictyochophyceae</taxon>
        <taxon>Rhizochromulinales</taxon>
        <taxon>Rhizochromulina</taxon>
    </lineage>
</organism>
<keyword evidence="1" id="KW-0677">Repeat</keyword>
<dbReference type="Pfam" id="PF12796">
    <property type="entry name" value="Ank_2"/>
    <property type="match status" value="1"/>
</dbReference>
<dbReference type="SUPFAM" id="SSF48403">
    <property type="entry name" value="Ankyrin repeat"/>
    <property type="match status" value="1"/>
</dbReference>
<evidence type="ECO:0000313" key="5">
    <source>
        <dbReference type="EMBL" id="CAD9694506.1"/>
    </source>
</evidence>
<evidence type="ECO:0000256" key="1">
    <source>
        <dbReference type="ARBA" id="ARBA00022737"/>
    </source>
</evidence>
<gene>
    <name evidence="5" type="ORF">RMAR1173_LOCUS12833</name>
</gene>